<reference evidence="2 3" key="1">
    <citation type="journal article" date="2023" name="Hortic Res">
        <title>Pangenome of water caltrop reveals structural variations and asymmetric subgenome divergence after allopolyploidization.</title>
        <authorList>
            <person name="Zhang X."/>
            <person name="Chen Y."/>
            <person name="Wang L."/>
            <person name="Yuan Y."/>
            <person name="Fang M."/>
            <person name="Shi L."/>
            <person name="Lu R."/>
            <person name="Comes H.P."/>
            <person name="Ma Y."/>
            <person name="Chen Y."/>
            <person name="Huang G."/>
            <person name="Zhou Y."/>
            <person name="Zheng Z."/>
            <person name="Qiu Y."/>
        </authorList>
    </citation>
    <scope>NUCLEOTIDE SEQUENCE [LARGE SCALE GENOMIC DNA]</scope>
    <source>
        <strain evidence="2">F231</strain>
    </source>
</reference>
<comment type="caution">
    <text evidence="2">The sequence shown here is derived from an EMBL/GenBank/DDBJ whole genome shotgun (WGS) entry which is preliminary data.</text>
</comment>
<dbReference type="Proteomes" id="UP001346149">
    <property type="component" value="Unassembled WGS sequence"/>
</dbReference>
<accession>A0AAN7RL14</accession>
<evidence type="ECO:0000313" key="2">
    <source>
        <dbReference type="EMBL" id="KAK4801841.1"/>
    </source>
</evidence>
<evidence type="ECO:0000313" key="3">
    <source>
        <dbReference type="Proteomes" id="UP001346149"/>
    </source>
</evidence>
<keyword evidence="3" id="KW-1185">Reference proteome</keyword>
<proteinExistence type="predicted"/>
<protein>
    <submittedName>
        <fullName evidence="2">Uncharacterized protein</fullName>
    </submittedName>
</protein>
<feature type="region of interest" description="Disordered" evidence="1">
    <location>
        <begin position="26"/>
        <end position="76"/>
    </location>
</feature>
<dbReference type="AlphaFoldDB" id="A0AAN7RL14"/>
<dbReference type="EMBL" id="JAXQNO010000002">
    <property type="protein sequence ID" value="KAK4801841.1"/>
    <property type="molecule type" value="Genomic_DNA"/>
</dbReference>
<gene>
    <name evidence="2" type="ORF">SAY86_000044</name>
</gene>
<name>A0AAN7RL14_TRANT</name>
<evidence type="ECO:0000256" key="1">
    <source>
        <dbReference type="SAM" id="MobiDB-lite"/>
    </source>
</evidence>
<sequence length="76" mass="8424">MATAPVRSQTLHNFTLPSFLKWGGGSSSYHQRFRRSVPPGESPAAEVESDMNESDLDSRPPRVGSRHNHRSFLCGV</sequence>
<organism evidence="2 3">
    <name type="scientific">Trapa natans</name>
    <name type="common">Water chestnut</name>
    <dbReference type="NCBI Taxonomy" id="22666"/>
    <lineage>
        <taxon>Eukaryota</taxon>
        <taxon>Viridiplantae</taxon>
        <taxon>Streptophyta</taxon>
        <taxon>Embryophyta</taxon>
        <taxon>Tracheophyta</taxon>
        <taxon>Spermatophyta</taxon>
        <taxon>Magnoliopsida</taxon>
        <taxon>eudicotyledons</taxon>
        <taxon>Gunneridae</taxon>
        <taxon>Pentapetalae</taxon>
        <taxon>rosids</taxon>
        <taxon>malvids</taxon>
        <taxon>Myrtales</taxon>
        <taxon>Lythraceae</taxon>
        <taxon>Trapa</taxon>
    </lineage>
</organism>